<proteinExistence type="predicted"/>
<protein>
    <submittedName>
        <fullName evidence="2">Extracellular solute-binding protein</fullName>
    </submittedName>
</protein>
<dbReference type="PANTHER" id="PTHR43649:SF14">
    <property type="entry name" value="BLR3389 PROTEIN"/>
    <property type="match status" value="1"/>
</dbReference>
<feature type="signal peptide" evidence="1">
    <location>
        <begin position="1"/>
        <end position="18"/>
    </location>
</feature>
<reference evidence="2 3" key="1">
    <citation type="submission" date="2023-07" db="EMBL/GenBank/DDBJ databases">
        <authorList>
            <person name="Girao M."/>
            <person name="Carvalho M.F."/>
        </authorList>
    </citation>
    <scope>NUCLEOTIDE SEQUENCE [LARGE SCALE GENOMIC DNA]</scope>
    <source>
        <strain evidence="2 3">66/93</strain>
    </source>
</reference>
<sequence>MRSTHRIRVIGGTSLALAMLLATGCGTTGPGGGDAFQVWALEDAAVNELVEAGIEAYNADSDVPAELVTYVNDSYKQRLQVALGSPNAPDVFFNWGGGNLAQYVDAGQAVDLTGALADAPEFRDAFLPSVLDVARIDDAYYGVPILGVQPVVLFHNRAVFEEAGIEPPETYDELLDAVDTFQEQGVTPVTLPGAQGWTQLMWFSYLVERIGGPASFQAVVDGEAGAWSDPAIVRAMEMCQELVDRGAFGTNFSSIDYDNGSASALLATGESAMFLMGTWDIARQQQDSPEFMASGDLGYTAFPTVEGGEGEPGAIVGNPSNYFSVNADSGHTDAAVDFLVETFASDEYVDGLIEAGQVPPIEGVEDRLQESEHADFAVFTHQLVSEAPSFTQSWDQALSPSASQALLTNLQLLFLGDITPEEFSQDMEQHL</sequence>
<dbReference type="Proteomes" id="UP001348641">
    <property type="component" value="Unassembled WGS sequence"/>
</dbReference>
<evidence type="ECO:0000256" key="1">
    <source>
        <dbReference type="SAM" id="SignalP"/>
    </source>
</evidence>
<gene>
    <name evidence="2" type="ORF">Q8A49_27770</name>
</gene>
<dbReference type="RefSeq" id="WP_330161158.1">
    <property type="nucleotide sequence ID" value="NZ_BAAAJA010000048.1"/>
</dbReference>
<keyword evidence="1" id="KW-0732">Signal</keyword>
<evidence type="ECO:0000313" key="2">
    <source>
        <dbReference type="EMBL" id="MEE2054302.1"/>
    </source>
</evidence>
<organism evidence="2 3">
    <name type="scientific">Nocardiopsis tropica</name>
    <dbReference type="NCBI Taxonomy" id="109330"/>
    <lineage>
        <taxon>Bacteria</taxon>
        <taxon>Bacillati</taxon>
        <taxon>Actinomycetota</taxon>
        <taxon>Actinomycetes</taxon>
        <taxon>Streptosporangiales</taxon>
        <taxon>Nocardiopsidaceae</taxon>
        <taxon>Nocardiopsis</taxon>
    </lineage>
</organism>
<feature type="chain" id="PRO_5046041288" evidence="1">
    <location>
        <begin position="19"/>
        <end position="431"/>
    </location>
</feature>
<dbReference type="Pfam" id="PF01547">
    <property type="entry name" value="SBP_bac_1"/>
    <property type="match status" value="1"/>
</dbReference>
<dbReference type="EMBL" id="JAUUCC010000105">
    <property type="protein sequence ID" value="MEE2054302.1"/>
    <property type="molecule type" value="Genomic_DNA"/>
</dbReference>
<dbReference type="InterPro" id="IPR050490">
    <property type="entry name" value="Bact_solute-bd_prot1"/>
</dbReference>
<dbReference type="PROSITE" id="PS51257">
    <property type="entry name" value="PROKAR_LIPOPROTEIN"/>
    <property type="match status" value="1"/>
</dbReference>
<name>A0ABU7KYB9_9ACTN</name>
<dbReference type="SUPFAM" id="SSF53850">
    <property type="entry name" value="Periplasmic binding protein-like II"/>
    <property type="match status" value="1"/>
</dbReference>
<dbReference type="PANTHER" id="PTHR43649">
    <property type="entry name" value="ARABINOSE-BINDING PROTEIN-RELATED"/>
    <property type="match status" value="1"/>
</dbReference>
<accession>A0ABU7KYB9</accession>
<dbReference type="Gene3D" id="3.40.190.10">
    <property type="entry name" value="Periplasmic binding protein-like II"/>
    <property type="match status" value="2"/>
</dbReference>
<comment type="caution">
    <text evidence="2">The sequence shown here is derived from an EMBL/GenBank/DDBJ whole genome shotgun (WGS) entry which is preliminary data.</text>
</comment>
<dbReference type="InterPro" id="IPR006059">
    <property type="entry name" value="SBP"/>
</dbReference>
<evidence type="ECO:0000313" key="3">
    <source>
        <dbReference type="Proteomes" id="UP001348641"/>
    </source>
</evidence>